<feature type="region of interest" description="Disordered" evidence="1">
    <location>
        <begin position="12"/>
        <end position="31"/>
    </location>
</feature>
<feature type="compositionally biased region" description="Low complexity" evidence="1">
    <location>
        <begin position="12"/>
        <end position="21"/>
    </location>
</feature>
<evidence type="ECO:0000313" key="2">
    <source>
        <dbReference type="EMBL" id="JAE19555.1"/>
    </source>
</evidence>
<organism evidence="2">
    <name type="scientific">Arundo donax</name>
    <name type="common">Giant reed</name>
    <name type="synonym">Donax arundinaceus</name>
    <dbReference type="NCBI Taxonomy" id="35708"/>
    <lineage>
        <taxon>Eukaryota</taxon>
        <taxon>Viridiplantae</taxon>
        <taxon>Streptophyta</taxon>
        <taxon>Embryophyta</taxon>
        <taxon>Tracheophyta</taxon>
        <taxon>Spermatophyta</taxon>
        <taxon>Magnoliopsida</taxon>
        <taxon>Liliopsida</taxon>
        <taxon>Poales</taxon>
        <taxon>Poaceae</taxon>
        <taxon>PACMAD clade</taxon>
        <taxon>Arundinoideae</taxon>
        <taxon>Arundineae</taxon>
        <taxon>Arundo</taxon>
    </lineage>
</organism>
<protein>
    <submittedName>
        <fullName evidence="2">Uncharacterized protein</fullName>
    </submittedName>
</protein>
<reference evidence="2" key="2">
    <citation type="journal article" date="2015" name="Data Brief">
        <title>Shoot transcriptome of the giant reed, Arundo donax.</title>
        <authorList>
            <person name="Barrero R.A."/>
            <person name="Guerrero F.D."/>
            <person name="Moolhuijzen P."/>
            <person name="Goolsby J.A."/>
            <person name="Tidwell J."/>
            <person name="Bellgard S.E."/>
            <person name="Bellgard M.I."/>
        </authorList>
    </citation>
    <scope>NUCLEOTIDE SEQUENCE</scope>
    <source>
        <tissue evidence="2">Shoot tissue taken approximately 20 cm above the soil surface</tissue>
    </source>
</reference>
<dbReference type="AlphaFoldDB" id="A0A0A9G3A1"/>
<reference evidence="2" key="1">
    <citation type="submission" date="2014-09" db="EMBL/GenBank/DDBJ databases">
        <authorList>
            <person name="Magalhaes I.L.F."/>
            <person name="Oliveira U."/>
            <person name="Santos F.R."/>
            <person name="Vidigal T.H.D.A."/>
            <person name="Brescovit A.D."/>
            <person name="Santos A.J."/>
        </authorList>
    </citation>
    <scope>NUCLEOTIDE SEQUENCE</scope>
    <source>
        <tissue evidence="2">Shoot tissue taken approximately 20 cm above the soil surface</tissue>
    </source>
</reference>
<evidence type="ECO:0000256" key="1">
    <source>
        <dbReference type="SAM" id="MobiDB-lite"/>
    </source>
</evidence>
<accession>A0A0A9G3A1</accession>
<sequence length="92" mass="9314">MTCVYVYRCSGAPSPAAAASDDSTDRYHPSCSTNGSGIADASIWTMYVLLSPPSTAAAAAAHANKRPTTPNRRVRNVIASDAAAAAAAAATE</sequence>
<dbReference type="EMBL" id="GBRH01178341">
    <property type="protein sequence ID" value="JAE19555.1"/>
    <property type="molecule type" value="Transcribed_RNA"/>
</dbReference>
<proteinExistence type="predicted"/>
<name>A0A0A9G3A1_ARUDO</name>